<dbReference type="PANTHER" id="PTHR30055:SF151">
    <property type="entry name" value="TRANSCRIPTIONAL REGULATORY PROTEIN"/>
    <property type="match status" value="1"/>
</dbReference>
<dbReference type="PRINTS" id="PR00400">
    <property type="entry name" value="TETREPRESSOR"/>
</dbReference>
<proteinExistence type="predicted"/>
<protein>
    <submittedName>
        <fullName evidence="9">TetR/AcrR family transcriptional regulator C-terminal domain-containing protein</fullName>
    </submittedName>
</protein>
<accession>A0ABT5C8Q2</accession>
<dbReference type="Gene3D" id="1.10.10.60">
    <property type="entry name" value="Homeodomain-like"/>
    <property type="match status" value="1"/>
</dbReference>
<evidence type="ECO:0000256" key="2">
    <source>
        <dbReference type="ARBA" id="ARBA00022491"/>
    </source>
</evidence>
<evidence type="ECO:0000256" key="5">
    <source>
        <dbReference type="ARBA" id="ARBA00023163"/>
    </source>
</evidence>
<dbReference type="RefSeq" id="WP_272100972.1">
    <property type="nucleotide sequence ID" value="NZ_JAQNDK010000004.1"/>
</dbReference>
<dbReference type="InterPro" id="IPR004111">
    <property type="entry name" value="Repressor_TetR_C"/>
</dbReference>
<evidence type="ECO:0000256" key="7">
    <source>
        <dbReference type="SAM" id="MobiDB-lite"/>
    </source>
</evidence>
<name>A0ABT5C8Q2_9BACT</name>
<reference evidence="9 10" key="1">
    <citation type="submission" date="2023-01" db="EMBL/GenBank/DDBJ databases">
        <title>Minimal conservation of predation-associated metabolite biosynthetic gene clusters underscores biosynthetic potential of Myxococcota including descriptions for ten novel species: Archangium lansinium sp. nov., Myxococcus landrumus sp. nov., Nannocystis bai.</title>
        <authorList>
            <person name="Ahearne A."/>
            <person name="Stevens C."/>
            <person name="Dowd S."/>
        </authorList>
    </citation>
    <scope>NUCLEOTIDE SEQUENCE [LARGE SCALE GENOMIC DNA]</scope>
    <source>
        <strain evidence="9 10">WIWO2</strain>
    </source>
</reference>
<dbReference type="PROSITE" id="PS50977">
    <property type="entry name" value="HTH_TETR_2"/>
    <property type="match status" value="1"/>
</dbReference>
<evidence type="ECO:0000256" key="1">
    <source>
        <dbReference type="ARBA" id="ARBA00002856"/>
    </source>
</evidence>
<keyword evidence="5" id="KW-0804">Transcription</keyword>
<keyword evidence="10" id="KW-1185">Reference proteome</keyword>
<evidence type="ECO:0000313" key="10">
    <source>
        <dbReference type="Proteomes" id="UP001217485"/>
    </source>
</evidence>
<dbReference type="PRINTS" id="PR00455">
    <property type="entry name" value="HTHTETR"/>
</dbReference>
<dbReference type="InterPro" id="IPR036271">
    <property type="entry name" value="Tet_transcr_reg_TetR-rel_C_sf"/>
</dbReference>
<dbReference type="InterPro" id="IPR003012">
    <property type="entry name" value="Tet_transcr_reg_TetR"/>
</dbReference>
<comment type="function">
    <text evidence="1">TetR is the repressor of the tetracycline resistance element; its N-terminal region forms a helix-turn-helix structure and binds DNA. Binding of tetracycline to TetR reduces the repressor affinity for the tetracycline resistance gene (tetA) promoter operator sites.</text>
</comment>
<dbReference type="EMBL" id="JAQNDK010000004">
    <property type="protein sequence ID" value="MDC0682819.1"/>
    <property type="molecule type" value="Genomic_DNA"/>
</dbReference>
<keyword evidence="4 6" id="KW-0238">DNA-binding</keyword>
<evidence type="ECO:0000256" key="6">
    <source>
        <dbReference type="PROSITE-ProRule" id="PRU00335"/>
    </source>
</evidence>
<dbReference type="InterPro" id="IPR050109">
    <property type="entry name" value="HTH-type_TetR-like_transc_reg"/>
</dbReference>
<dbReference type="InterPro" id="IPR009057">
    <property type="entry name" value="Homeodomain-like_sf"/>
</dbReference>
<dbReference type="Gene3D" id="1.10.357.10">
    <property type="entry name" value="Tetracycline Repressor, domain 2"/>
    <property type="match status" value="1"/>
</dbReference>
<dbReference type="PANTHER" id="PTHR30055">
    <property type="entry name" value="HTH-TYPE TRANSCRIPTIONAL REGULATOR RUTR"/>
    <property type="match status" value="1"/>
</dbReference>
<sequence>MRLRREQVVATALRLLNDVGLDALTMRRLGQELEVQAATLYWHIKNKEELLDAMAEAMLAGCAESVPVALSGMERAADMGERLRRALLAHRDGARVFAGTYVAQDNTLRVSEVLIGALSDAGLSPRAAAWGCWSIVYYVIGFALEEQALVVRPGADRGKADPALFREAVERGAYPHLAAALPHLLSADTDARFRYGLELILKGLEAELEAAPRPSESRSSPRAGAKKRAPRRSG</sequence>
<dbReference type="SUPFAM" id="SSF46689">
    <property type="entry name" value="Homeodomain-like"/>
    <property type="match status" value="1"/>
</dbReference>
<evidence type="ECO:0000256" key="4">
    <source>
        <dbReference type="ARBA" id="ARBA00023125"/>
    </source>
</evidence>
<keyword evidence="3" id="KW-0805">Transcription regulation</keyword>
<evidence type="ECO:0000259" key="8">
    <source>
        <dbReference type="PROSITE" id="PS50977"/>
    </source>
</evidence>
<keyword evidence="2" id="KW-0678">Repressor</keyword>
<feature type="compositionally biased region" description="Low complexity" evidence="7">
    <location>
        <begin position="209"/>
        <end position="223"/>
    </location>
</feature>
<dbReference type="InterPro" id="IPR001647">
    <property type="entry name" value="HTH_TetR"/>
</dbReference>
<evidence type="ECO:0000313" key="9">
    <source>
        <dbReference type="EMBL" id="MDC0682819.1"/>
    </source>
</evidence>
<feature type="compositionally biased region" description="Basic residues" evidence="7">
    <location>
        <begin position="224"/>
        <end position="234"/>
    </location>
</feature>
<feature type="domain" description="HTH tetR-type" evidence="8">
    <location>
        <begin position="2"/>
        <end position="62"/>
    </location>
</feature>
<gene>
    <name evidence="9" type="ORF">POL72_34150</name>
</gene>
<dbReference type="Pfam" id="PF00440">
    <property type="entry name" value="TetR_N"/>
    <property type="match status" value="1"/>
</dbReference>
<dbReference type="Pfam" id="PF02909">
    <property type="entry name" value="TetR_C_1"/>
    <property type="match status" value="1"/>
</dbReference>
<comment type="caution">
    <text evidence="9">The sequence shown here is derived from an EMBL/GenBank/DDBJ whole genome shotgun (WGS) entry which is preliminary data.</text>
</comment>
<feature type="region of interest" description="Disordered" evidence="7">
    <location>
        <begin position="209"/>
        <end position="234"/>
    </location>
</feature>
<feature type="DNA-binding region" description="H-T-H motif" evidence="6">
    <location>
        <begin position="25"/>
        <end position="44"/>
    </location>
</feature>
<dbReference type="Proteomes" id="UP001217485">
    <property type="component" value="Unassembled WGS sequence"/>
</dbReference>
<evidence type="ECO:0000256" key="3">
    <source>
        <dbReference type="ARBA" id="ARBA00023015"/>
    </source>
</evidence>
<dbReference type="SUPFAM" id="SSF48498">
    <property type="entry name" value="Tetracyclin repressor-like, C-terminal domain"/>
    <property type="match status" value="1"/>
</dbReference>
<organism evidence="9 10">
    <name type="scientific">Sorangium atrum</name>
    <dbReference type="NCBI Taxonomy" id="2995308"/>
    <lineage>
        <taxon>Bacteria</taxon>
        <taxon>Pseudomonadati</taxon>
        <taxon>Myxococcota</taxon>
        <taxon>Polyangia</taxon>
        <taxon>Polyangiales</taxon>
        <taxon>Polyangiaceae</taxon>
        <taxon>Sorangium</taxon>
    </lineage>
</organism>